<dbReference type="EMBL" id="JAAGAB010000004">
    <property type="protein sequence ID" value="NDV02846.1"/>
    <property type="molecule type" value="Genomic_DNA"/>
</dbReference>
<proteinExistence type="predicted"/>
<dbReference type="Gene3D" id="3.40.50.300">
    <property type="entry name" value="P-loop containing nucleotide triphosphate hydrolases"/>
    <property type="match status" value="1"/>
</dbReference>
<dbReference type="InterPro" id="IPR027417">
    <property type="entry name" value="P-loop_NTPase"/>
</dbReference>
<accession>A0A6B2K797</accession>
<dbReference type="AlphaFoldDB" id="A0A6B2K797"/>
<protein>
    <submittedName>
        <fullName evidence="1">Sulfotransferase domain-containing protein</fullName>
    </submittedName>
</protein>
<dbReference type="SUPFAM" id="SSF52540">
    <property type="entry name" value="P-loop containing nucleoside triphosphate hydrolases"/>
    <property type="match status" value="1"/>
</dbReference>
<gene>
    <name evidence="1" type="ORF">GZA08_17925</name>
</gene>
<name>A0A6B2K797_9RHOB</name>
<sequence length="470" mass="52200">MMAFEAFVVFAEMRTGSNFLESNLNALPGVTCHGEAFNTWLIGDHSRSEILGITQAARDENPMRLVHAIRRAEGLNGFRYFHNHDPRVLSPVLADKRIGKVILTRNPVEAFVSRQTAKATGYWRALDAEGTQVRAKITFDPEWFARYTEGLLAFQRQLSHALQTTGQAAYWLDYEDLFDLDVLNGLAAFLGTESRLEGFDQTLKKQNPEPLSERVENFAEMQAALAGWDRFDLSRLPNFEPRRGPAVPSWLAASGAPLLYLPIAGGPVPALRRWLRDLGDVPPQKGFTARTLKEWLAANPGRRSFTVLRHPLARAHATYCERIAPGGPAAHDELRRVLSREYGFDAGADPADEAAHRANLLSFLRFVRANLGGQTAQRIDPAWAGQATTLQGFSAWAMPDLVLREEDLPVDLPRLAAHTGRSSPPLAETDPHAPRLAAILDDELQEAARAAYLRDYELLGFGELRPPTTP</sequence>
<organism evidence="1 2">
    <name type="scientific">Pseudoroseicyclus tamaricis</name>
    <dbReference type="NCBI Taxonomy" id="2705421"/>
    <lineage>
        <taxon>Bacteria</taxon>
        <taxon>Pseudomonadati</taxon>
        <taxon>Pseudomonadota</taxon>
        <taxon>Alphaproteobacteria</taxon>
        <taxon>Rhodobacterales</taxon>
        <taxon>Paracoccaceae</taxon>
        <taxon>Pseudoroseicyclus</taxon>
    </lineage>
</organism>
<dbReference type="Proteomes" id="UP000474757">
    <property type="component" value="Unassembled WGS sequence"/>
</dbReference>
<keyword evidence="2" id="KW-1185">Reference proteome</keyword>
<comment type="caution">
    <text evidence="1">The sequence shown here is derived from an EMBL/GenBank/DDBJ whole genome shotgun (WGS) entry which is preliminary data.</text>
</comment>
<evidence type="ECO:0000313" key="2">
    <source>
        <dbReference type="Proteomes" id="UP000474757"/>
    </source>
</evidence>
<reference evidence="1 2" key="1">
    <citation type="submission" date="2020-02" db="EMBL/GenBank/DDBJ databases">
        <title>Pseudoroseicyclus tamarix, sp. nov., isolated from offshore sediment of a Tamarix chinensis forest.</title>
        <authorList>
            <person name="Gai Y."/>
        </authorList>
    </citation>
    <scope>NUCLEOTIDE SEQUENCE [LARGE SCALE GENOMIC DNA]</scope>
    <source>
        <strain evidence="1 2">CLL3-39</strain>
    </source>
</reference>
<keyword evidence="1" id="KW-0808">Transferase</keyword>
<evidence type="ECO:0000313" key="1">
    <source>
        <dbReference type="EMBL" id="NDV02846.1"/>
    </source>
</evidence>
<dbReference type="GO" id="GO:0016740">
    <property type="term" value="F:transferase activity"/>
    <property type="evidence" value="ECO:0007669"/>
    <property type="project" value="UniProtKB-KW"/>
</dbReference>